<organism evidence="3 4">
    <name type="scientific">Robbsia andropogonis</name>
    <dbReference type="NCBI Taxonomy" id="28092"/>
    <lineage>
        <taxon>Bacteria</taxon>
        <taxon>Pseudomonadati</taxon>
        <taxon>Pseudomonadota</taxon>
        <taxon>Betaproteobacteria</taxon>
        <taxon>Burkholderiales</taxon>
        <taxon>Burkholderiaceae</taxon>
        <taxon>Robbsia</taxon>
    </lineage>
</organism>
<dbReference type="AlphaFoldDB" id="A0A0F5JV81"/>
<feature type="coiled-coil region" evidence="1">
    <location>
        <begin position="163"/>
        <end position="190"/>
    </location>
</feature>
<keyword evidence="1" id="KW-0175">Coiled coil</keyword>
<dbReference type="Proteomes" id="UP000033618">
    <property type="component" value="Unassembled WGS sequence"/>
</dbReference>
<proteinExistence type="predicted"/>
<dbReference type="STRING" id="28092.WM40_22675"/>
<evidence type="ECO:0000256" key="1">
    <source>
        <dbReference type="SAM" id="Coils"/>
    </source>
</evidence>
<dbReference type="RefSeq" id="WP_046154082.1">
    <property type="nucleotide sequence ID" value="NZ_CADFGU010000001.1"/>
</dbReference>
<reference evidence="3 4" key="1">
    <citation type="submission" date="2015-03" db="EMBL/GenBank/DDBJ databases">
        <title>Draft Genome Sequence of Burkholderia andropogonis type strain ICMP2807, isolated from Sorghum bicolor.</title>
        <authorList>
            <person name="Lopes-Santos L."/>
            <person name="Castro D.B."/>
            <person name="Ottoboni L.M."/>
            <person name="Park D."/>
            <person name="Weirc B.S."/>
            <person name="Destefano S.A."/>
        </authorList>
    </citation>
    <scope>NUCLEOTIDE SEQUENCE [LARGE SCALE GENOMIC DNA]</scope>
    <source>
        <strain evidence="3 4">ICMP2807</strain>
    </source>
</reference>
<dbReference type="EMBL" id="LAQU01000039">
    <property type="protein sequence ID" value="KKB61560.1"/>
    <property type="molecule type" value="Genomic_DNA"/>
</dbReference>
<keyword evidence="4" id="KW-1185">Reference proteome</keyword>
<evidence type="ECO:0000313" key="3">
    <source>
        <dbReference type="EMBL" id="KKB61560.1"/>
    </source>
</evidence>
<dbReference type="PATRIC" id="fig|28092.6.peg.5335"/>
<accession>A0A0F5JV81</accession>
<evidence type="ECO:0000313" key="4">
    <source>
        <dbReference type="Proteomes" id="UP000033618"/>
    </source>
</evidence>
<gene>
    <name evidence="3" type="ORF">WM40_22675</name>
</gene>
<feature type="region of interest" description="Disordered" evidence="2">
    <location>
        <begin position="1"/>
        <end position="20"/>
    </location>
</feature>
<evidence type="ECO:0000256" key="2">
    <source>
        <dbReference type="SAM" id="MobiDB-lite"/>
    </source>
</evidence>
<dbReference type="OrthoDB" id="9135204at2"/>
<protein>
    <submittedName>
        <fullName evidence="3">Chromosome partitioning protein ParA</fullName>
    </submittedName>
</protein>
<sequence length="194" mass="21880">MDFATARVSGSGNNLHVSHGDDSGLYVEFEMRPVHQEFASEEAGRPIYKDVPHIHIMFPGDRTKEVVRPVRTEQHGNEPSDIQRFPRQWEAFKNQQEQVQDGTPIQEWPPISRGEALNLKGMKIHTVEALAALSDGNCSFLGGRELREKAKVWLSSASSNKESMRLKKENDNLRADLEAMKQQIKDLAATKETA</sequence>
<name>A0A0F5JV81_9BURK</name>
<comment type="caution">
    <text evidence="3">The sequence shown here is derived from an EMBL/GenBank/DDBJ whole genome shotgun (WGS) entry which is preliminary data.</text>
</comment>